<dbReference type="GO" id="GO:0051536">
    <property type="term" value="F:iron-sulfur cluster binding"/>
    <property type="evidence" value="ECO:0007669"/>
    <property type="project" value="InterPro"/>
</dbReference>
<dbReference type="GO" id="GO:0016491">
    <property type="term" value="F:oxidoreductase activity"/>
    <property type="evidence" value="ECO:0007669"/>
    <property type="project" value="UniProtKB-KW"/>
</dbReference>
<name>A0A1S7UBB5_9HYPH</name>
<proteinExistence type="predicted"/>
<evidence type="ECO:0000313" key="3">
    <source>
        <dbReference type="Proteomes" id="UP000192140"/>
    </source>
</evidence>
<keyword evidence="3" id="KW-1185">Reference proteome</keyword>
<reference evidence="2" key="1">
    <citation type="submission" date="2016-01" db="EMBL/GenBank/DDBJ databases">
        <authorList>
            <person name="Regsiter A."/>
            <person name="william w."/>
        </authorList>
    </citation>
    <scope>NUCLEOTIDE SEQUENCE</scope>
    <source>
        <strain evidence="2">NCPPB 1641</strain>
    </source>
</reference>
<dbReference type="SUPFAM" id="SSF54292">
    <property type="entry name" value="2Fe-2S ferredoxin-like"/>
    <property type="match status" value="1"/>
</dbReference>
<organism evidence="2 3">
    <name type="scientific">Agrobacterium deltaense NCPPB 1641</name>
    <dbReference type="NCBI Taxonomy" id="1183425"/>
    <lineage>
        <taxon>Bacteria</taxon>
        <taxon>Pseudomonadati</taxon>
        <taxon>Pseudomonadota</taxon>
        <taxon>Alphaproteobacteria</taxon>
        <taxon>Hyphomicrobiales</taxon>
        <taxon>Rhizobiaceae</taxon>
        <taxon>Rhizobium/Agrobacterium group</taxon>
        <taxon>Agrobacterium</taxon>
    </lineage>
</organism>
<dbReference type="EMBL" id="FCNP01000051">
    <property type="protein sequence ID" value="CVI64200.1"/>
    <property type="molecule type" value="Genomic_DNA"/>
</dbReference>
<keyword evidence="1" id="KW-0560">Oxidoreductase</keyword>
<dbReference type="InterPro" id="IPR036010">
    <property type="entry name" value="2Fe-2S_ferredoxin-like_sf"/>
</dbReference>
<accession>A0A1S7UBB5</accession>
<evidence type="ECO:0000313" key="2">
    <source>
        <dbReference type="EMBL" id="CVI64200.1"/>
    </source>
</evidence>
<sequence>MEDLMFKSVLERPGAPSDMTVLVNGIETPAWDGETVASVLLRVPDAGRRSPVSGKARLPYCQMGVCFECLAIVDGVSSTQGCLVPVRQGMRIESQRGPREISR</sequence>
<comment type="caution">
    <text evidence="2">The sequence shown here is derived from an EMBL/GenBank/DDBJ whole genome shotgun (WGS) entry which is preliminary data.</text>
</comment>
<dbReference type="AlphaFoldDB" id="A0A1S7UBB5"/>
<evidence type="ECO:0000256" key="1">
    <source>
        <dbReference type="ARBA" id="ARBA00023002"/>
    </source>
</evidence>
<dbReference type="InterPro" id="IPR042204">
    <property type="entry name" value="2Fe-2S-bd_N"/>
</dbReference>
<dbReference type="Gene3D" id="3.10.20.440">
    <property type="entry name" value="2Fe-2S iron-sulphur cluster binding domain, sarcosine oxidase, alpha subunit, N-terminal domain"/>
    <property type="match status" value="1"/>
</dbReference>
<dbReference type="Pfam" id="PF13510">
    <property type="entry name" value="Fer2_4"/>
    <property type="match status" value="1"/>
</dbReference>
<gene>
    <name evidence="2" type="ORF">AGR7A_pTi0005</name>
</gene>
<dbReference type="Proteomes" id="UP000192140">
    <property type="component" value="Unassembled WGS sequence"/>
</dbReference>
<protein>
    <submittedName>
        <fullName evidence="2">Sarcosine oxidase alpha subunit</fullName>
    </submittedName>
</protein>